<feature type="region of interest" description="Disordered" evidence="1">
    <location>
        <begin position="149"/>
        <end position="172"/>
    </location>
</feature>
<dbReference type="OrthoDB" id="5901984at2"/>
<gene>
    <name evidence="2" type="ORF">BCT49_00040</name>
</gene>
<proteinExistence type="predicted"/>
<name>A0A2N7KP64_9VIBR</name>
<dbReference type="EMBL" id="MCZK01000002">
    <property type="protein sequence ID" value="PMM78438.1"/>
    <property type="molecule type" value="Genomic_DNA"/>
</dbReference>
<dbReference type="Gene3D" id="1.10.10.10">
    <property type="entry name" value="Winged helix-like DNA-binding domain superfamily/Winged helix DNA-binding domain"/>
    <property type="match status" value="1"/>
</dbReference>
<evidence type="ECO:0000313" key="3">
    <source>
        <dbReference type="Proteomes" id="UP000235406"/>
    </source>
</evidence>
<dbReference type="RefSeq" id="WP_102433650.1">
    <property type="nucleotide sequence ID" value="NZ_CAWNVI010000002.1"/>
</dbReference>
<evidence type="ECO:0000256" key="1">
    <source>
        <dbReference type="SAM" id="MobiDB-lite"/>
    </source>
</evidence>
<comment type="caution">
    <text evidence="2">The sequence shown here is derived from an EMBL/GenBank/DDBJ whole genome shotgun (WGS) entry which is preliminary data.</text>
</comment>
<evidence type="ECO:0000313" key="2">
    <source>
        <dbReference type="EMBL" id="PMM78438.1"/>
    </source>
</evidence>
<dbReference type="Proteomes" id="UP000235406">
    <property type="component" value="Unassembled WGS sequence"/>
</dbReference>
<feature type="compositionally biased region" description="Acidic residues" evidence="1">
    <location>
        <begin position="158"/>
        <end position="172"/>
    </location>
</feature>
<accession>A0A2N7KP64</accession>
<organism evidence="2 3">
    <name type="scientific">Vibrio lentus</name>
    <dbReference type="NCBI Taxonomy" id="136468"/>
    <lineage>
        <taxon>Bacteria</taxon>
        <taxon>Pseudomonadati</taxon>
        <taxon>Pseudomonadota</taxon>
        <taxon>Gammaproteobacteria</taxon>
        <taxon>Vibrionales</taxon>
        <taxon>Vibrionaceae</taxon>
        <taxon>Vibrio</taxon>
    </lineage>
</organism>
<dbReference type="InterPro" id="IPR036388">
    <property type="entry name" value="WH-like_DNA-bd_sf"/>
</dbReference>
<protein>
    <submittedName>
        <fullName evidence="2">Uncharacterized protein</fullName>
    </submittedName>
</protein>
<sequence>MTTAKKELTLLEHHNQLTDAIARDESISADIKSLLVCISTFFNTQKQCAFPSRKKIAARMGCCVNYVTELIAKAKKTGRIKVTAQFTKTAIDSAPRQVANKYEFALEMFGLYYKKAKTLFNRHLRKKNKKKEATQQASAARVDYITQQLDEASVSEQPDIDTYEWEEYEPPK</sequence>
<dbReference type="AlphaFoldDB" id="A0A2N7KP64"/>
<reference evidence="3" key="1">
    <citation type="submission" date="2016-07" db="EMBL/GenBank/DDBJ databases">
        <title>Nontailed viruses are major unrecognized killers of bacteria in the ocean.</title>
        <authorList>
            <person name="Kauffman K."/>
            <person name="Hussain F."/>
            <person name="Yang J."/>
            <person name="Arevalo P."/>
            <person name="Brown J."/>
            <person name="Cutler M."/>
            <person name="Kelly L."/>
            <person name="Polz M.F."/>
        </authorList>
    </citation>
    <scope>NUCLEOTIDE SEQUENCE [LARGE SCALE GENOMIC DNA]</scope>
    <source>
        <strain evidence="3">10N.261.46.F8</strain>
    </source>
</reference>